<dbReference type="EMBL" id="JAOYFB010000038">
    <property type="protein sequence ID" value="KAK4025842.1"/>
    <property type="molecule type" value="Genomic_DNA"/>
</dbReference>
<evidence type="ECO:0000256" key="4">
    <source>
        <dbReference type="ARBA" id="ARBA00039237"/>
    </source>
</evidence>
<gene>
    <name evidence="5" type="ORF">OUZ56_014887</name>
</gene>
<dbReference type="Pfam" id="PF12796">
    <property type="entry name" value="Ank_2"/>
    <property type="match status" value="1"/>
</dbReference>
<keyword evidence="2" id="KW-0040">ANK repeat</keyword>
<evidence type="ECO:0000256" key="3">
    <source>
        <dbReference type="ARBA" id="ARBA00037385"/>
    </source>
</evidence>
<organism evidence="5 6">
    <name type="scientific">Daphnia magna</name>
    <dbReference type="NCBI Taxonomy" id="35525"/>
    <lineage>
        <taxon>Eukaryota</taxon>
        <taxon>Metazoa</taxon>
        <taxon>Ecdysozoa</taxon>
        <taxon>Arthropoda</taxon>
        <taxon>Crustacea</taxon>
        <taxon>Branchiopoda</taxon>
        <taxon>Diplostraca</taxon>
        <taxon>Cladocera</taxon>
        <taxon>Anomopoda</taxon>
        <taxon>Daphniidae</taxon>
        <taxon>Daphnia</taxon>
    </lineage>
</organism>
<dbReference type="InterPro" id="IPR036770">
    <property type="entry name" value="Ankyrin_rpt-contain_sf"/>
</dbReference>
<dbReference type="Gene3D" id="1.25.40.20">
    <property type="entry name" value="Ankyrin repeat-containing domain"/>
    <property type="match status" value="1"/>
</dbReference>
<dbReference type="InterPro" id="IPR002110">
    <property type="entry name" value="Ankyrin_rpt"/>
</dbReference>
<evidence type="ECO:0000313" key="5">
    <source>
        <dbReference type="EMBL" id="KAK4025842.1"/>
    </source>
</evidence>
<dbReference type="PANTHER" id="PTHR24197:SF44">
    <property type="entry name" value="ANKYRIN REPEAT DOMAIN-CONTAINING PROTEIN 54"/>
    <property type="match status" value="1"/>
</dbReference>
<comment type="caution">
    <text evidence="5">The sequence shown here is derived from an EMBL/GenBank/DDBJ whole genome shotgun (WGS) entry which is preliminary data.</text>
</comment>
<keyword evidence="6" id="KW-1185">Reference proteome</keyword>
<evidence type="ECO:0000256" key="1">
    <source>
        <dbReference type="ARBA" id="ARBA00022737"/>
    </source>
</evidence>
<accession>A0ABR0AL49</accession>
<sequence length="107" mass="12133">MECLRKAFKEGDEFIANVAKSYNDMGETPLLVAIKNRNFRTVKFLVSKLKVSVIQVGQFTWKNVDYTDVPPLFAAVISNQLTIINFLVDSEQYNPPVVFILTSSDLE</sequence>
<dbReference type="Proteomes" id="UP001234178">
    <property type="component" value="Unassembled WGS sequence"/>
</dbReference>
<evidence type="ECO:0000313" key="6">
    <source>
        <dbReference type="Proteomes" id="UP001234178"/>
    </source>
</evidence>
<evidence type="ECO:0000256" key="2">
    <source>
        <dbReference type="ARBA" id="ARBA00023043"/>
    </source>
</evidence>
<keyword evidence="1" id="KW-0677">Repeat</keyword>
<reference evidence="5 6" key="1">
    <citation type="journal article" date="2023" name="Nucleic Acids Res.">
        <title>The hologenome of Daphnia magna reveals possible DNA methylation and microbiome-mediated evolution of the host genome.</title>
        <authorList>
            <person name="Chaturvedi A."/>
            <person name="Li X."/>
            <person name="Dhandapani V."/>
            <person name="Marshall H."/>
            <person name="Kissane S."/>
            <person name="Cuenca-Cambronero M."/>
            <person name="Asole G."/>
            <person name="Calvet F."/>
            <person name="Ruiz-Romero M."/>
            <person name="Marangio P."/>
            <person name="Guigo R."/>
            <person name="Rago D."/>
            <person name="Mirbahai L."/>
            <person name="Eastwood N."/>
            <person name="Colbourne J.K."/>
            <person name="Zhou J."/>
            <person name="Mallon E."/>
            <person name="Orsini L."/>
        </authorList>
    </citation>
    <scope>NUCLEOTIDE SEQUENCE [LARGE SCALE GENOMIC DNA]</scope>
    <source>
        <strain evidence="5">LRV0_1</strain>
    </source>
</reference>
<dbReference type="SUPFAM" id="SSF48403">
    <property type="entry name" value="Ankyrin repeat"/>
    <property type="match status" value="1"/>
</dbReference>
<proteinExistence type="predicted"/>
<name>A0ABR0AL49_9CRUS</name>
<comment type="function">
    <text evidence="3">Plays an important role in regulating intracellular signaling events associated with erythroid terminal differentiation.</text>
</comment>
<protein>
    <recommendedName>
        <fullName evidence="4">Ankyrin repeat domain-containing protein 54</fullName>
    </recommendedName>
</protein>
<dbReference type="PANTHER" id="PTHR24197">
    <property type="entry name" value="ANKYRIN REPEAT DOMAIN-CONTAINING PROTEIN 61"/>
    <property type="match status" value="1"/>
</dbReference>